<feature type="domain" description="C3H1-type" evidence="7">
    <location>
        <begin position="359"/>
        <end position="387"/>
    </location>
</feature>
<organism evidence="8 9">
    <name type="scientific">Carpinus fangiana</name>
    <dbReference type="NCBI Taxonomy" id="176857"/>
    <lineage>
        <taxon>Eukaryota</taxon>
        <taxon>Viridiplantae</taxon>
        <taxon>Streptophyta</taxon>
        <taxon>Embryophyta</taxon>
        <taxon>Tracheophyta</taxon>
        <taxon>Spermatophyta</taxon>
        <taxon>Magnoliopsida</taxon>
        <taxon>eudicotyledons</taxon>
        <taxon>Gunneridae</taxon>
        <taxon>Pentapetalae</taxon>
        <taxon>rosids</taxon>
        <taxon>fabids</taxon>
        <taxon>Fagales</taxon>
        <taxon>Betulaceae</taxon>
        <taxon>Carpinus</taxon>
    </lineage>
</organism>
<dbReference type="GO" id="GO:0005634">
    <property type="term" value="C:nucleus"/>
    <property type="evidence" value="ECO:0007669"/>
    <property type="project" value="TreeGrafter"/>
</dbReference>
<feature type="zinc finger region" description="C3H1-type" evidence="5">
    <location>
        <begin position="305"/>
        <end position="331"/>
    </location>
</feature>
<dbReference type="OrthoDB" id="3247158at2759"/>
<keyword evidence="2" id="KW-0677">Repeat</keyword>
<name>A0A5N6L026_9ROSI</name>
<feature type="domain" description="C3H1-type" evidence="7">
    <location>
        <begin position="332"/>
        <end position="358"/>
    </location>
</feature>
<comment type="caution">
    <text evidence="8">The sequence shown here is derived from an EMBL/GenBank/DDBJ whole genome shotgun (WGS) entry which is preliminary data.</text>
</comment>
<reference evidence="8 9" key="1">
    <citation type="submission" date="2019-06" db="EMBL/GenBank/DDBJ databases">
        <title>A chromosomal-level reference genome of Carpinus fangiana (Coryloideae, Betulaceae).</title>
        <authorList>
            <person name="Yang X."/>
            <person name="Wang Z."/>
            <person name="Zhang L."/>
            <person name="Hao G."/>
            <person name="Liu J."/>
            <person name="Yang Y."/>
        </authorList>
    </citation>
    <scope>NUCLEOTIDE SEQUENCE [LARGE SCALE GENOMIC DNA]</scope>
    <source>
        <strain evidence="8">Cfa_2016G</strain>
        <tissue evidence="8">Leaf</tissue>
    </source>
</reference>
<sequence>MADNLELQHKIARLAGRINRHKNQQVGQANPPTTKPHGQYGFTDKNEYADMVGHSAYTHGGQQWAPTRGTPYGSPRGRGYGHRPATFKNRTLVINNQAGSESTPRSTPSTGEAPTGWVTKRDRHMQLINTTVYDQKVQERTQAMAETRKQKQLQRDELQKARTTDQLRVIGTQQTNQQFADGELPSHIFAEGIKFEVVAGGSKLIKDKATMAISTDPDWSRRCGQTAILWHSLVSVLTKTLVLVPEEHQQQNNSVRLLAIWVNGILLATFLQHTNVCNPKESLLTASDLGTCPKGPLCRFAHDCQKLALCREYMQGKCSAGEDCNLSHELTPERVPFCVHFMRGNCTNEDCKYPHVRVNPGAPVCKDFAILGYCPEGAACDKRHVRECPSYANKGLCHNKHCRLPHVDNASRLRRQAKRGQSPKSEDSRSDITSDGSLDDADSDDVDSDGFDDILMHEDKGRQLSQQQDFVSL</sequence>
<evidence type="ECO:0000256" key="6">
    <source>
        <dbReference type="SAM" id="MobiDB-lite"/>
    </source>
</evidence>
<dbReference type="Proteomes" id="UP000327013">
    <property type="component" value="Unassembled WGS sequence"/>
</dbReference>
<dbReference type="PANTHER" id="PTHR46156:SF1">
    <property type="entry name" value="ZINC FINGER CCCH DOMAIN-CONTAINING PROTEIN 3"/>
    <property type="match status" value="1"/>
</dbReference>
<dbReference type="Gene3D" id="4.10.1000.10">
    <property type="entry name" value="Zinc finger, CCCH-type"/>
    <property type="match status" value="2"/>
</dbReference>
<dbReference type="PANTHER" id="PTHR46156">
    <property type="entry name" value="CCCH ZINGC FINGER"/>
    <property type="match status" value="1"/>
</dbReference>
<dbReference type="FunFam" id="4.10.1000.10:FF:000022">
    <property type="entry name" value="Zinc finger CCCH domain-containing protein 7"/>
    <property type="match status" value="1"/>
</dbReference>
<evidence type="ECO:0000256" key="4">
    <source>
        <dbReference type="ARBA" id="ARBA00022833"/>
    </source>
</evidence>
<dbReference type="InterPro" id="IPR000571">
    <property type="entry name" value="Znf_CCCH"/>
</dbReference>
<evidence type="ECO:0000256" key="1">
    <source>
        <dbReference type="ARBA" id="ARBA00022723"/>
    </source>
</evidence>
<evidence type="ECO:0000256" key="5">
    <source>
        <dbReference type="PROSITE-ProRule" id="PRU00723"/>
    </source>
</evidence>
<accession>A0A5N6L026</accession>
<proteinExistence type="predicted"/>
<dbReference type="SUPFAM" id="SSF90229">
    <property type="entry name" value="CCCH zinc finger"/>
    <property type="match status" value="1"/>
</dbReference>
<keyword evidence="1 5" id="KW-0479">Metal-binding</keyword>
<feature type="zinc finger region" description="C3H1-type" evidence="5">
    <location>
        <begin position="332"/>
        <end position="358"/>
    </location>
</feature>
<dbReference type="GO" id="GO:0008270">
    <property type="term" value="F:zinc ion binding"/>
    <property type="evidence" value="ECO:0007669"/>
    <property type="project" value="UniProtKB-KW"/>
</dbReference>
<dbReference type="FunFam" id="4.10.1000.10:FF:000035">
    <property type="entry name" value="CCCH zinc finger protein, variant"/>
    <property type="match status" value="1"/>
</dbReference>
<feature type="region of interest" description="Disordered" evidence="6">
    <location>
        <begin position="95"/>
        <end position="116"/>
    </location>
</feature>
<dbReference type="PROSITE" id="PS50103">
    <property type="entry name" value="ZF_C3H1"/>
    <property type="match status" value="3"/>
</dbReference>
<keyword evidence="9" id="KW-1185">Reference proteome</keyword>
<gene>
    <name evidence="8" type="ORF">FH972_024265</name>
</gene>
<feature type="compositionally biased region" description="Polar residues" evidence="6">
    <location>
        <begin position="95"/>
        <end position="112"/>
    </location>
</feature>
<protein>
    <recommendedName>
        <fullName evidence="7">C3H1-type domain-containing protein</fullName>
    </recommendedName>
</protein>
<feature type="domain" description="C3H1-type" evidence="7">
    <location>
        <begin position="305"/>
        <end position="331"/>
    </location>
</feature>
<dbReference type="EMBL" id="VIBQ01000016">
    <property type="protein sequence ID" value="KAB8356689.1"/>
    <property type="molecule type" value="Genomic_DNA"/>
</dbReference>
<evidence type="ECO:0000256" key="3">
    <source>
        <dbReference type="ARBA" id="ARBA00022771"/>
    </source>
</evidence>
<dbReference type="InterPro" id="IPR036855">
    <property type="entry name" value="Znf_CCCH_sf"/>
</dbReference>
<evidence type="ECO:0000259" key="7">
    <source>
        <dbReference type="PROSITE" id="PS50103"/>
    </source>
</evidence>
<feature type="compositionally biased region" description="Polar residues" evidence="6">
    <location>
        <begin position="463"/>
        <end position="473"/>
    </location>
</feature>
<feature type="zinc finger region" description="C3H1-type" evidence="5">
    <location>
        <begin position="359"/>
        <end position="387"/>
    </location>
</feature>
<dbReference type="SMART" id="SM00356">
    <property type="entry name" value="ZnF_C3H1"/>
    <property type="match status" value="4"/>
</dbReference>
<feature type="region of interest" description="Disordered" evidence="6">
    <location>
        <begin position="412"/>
        <end position="473"/>
    </location>
</feature>
<keyword evidence="4 5" id="KW-0862">Zinc</keyword>
<feature type="compositionally biased region" description="Acidic residues" evidence="6">
    <location>
        <begin position="437"/>
        <end position="452"/>
    </location>
</feature>
<evidence type="ECO:0000313" key="8">
    <source>
        <dbReference type="EMBL" id="KAB8356689.1"/>
    </source>
</evidence>
<evidence type="ECO:0000256" key="2">
    <source>
        <dbReference type="ARBA" id="ARBA00022737"/>
    </source>
</evidence>
<dbReference type="AlphaFoldDB" id="A0A5N6L026"/>
<evidence type="ECO:0000313" key="9">
    <source>
        <dbReference type="Proteomes" id="UP000327013"/>
    </source>
</evidence>
<keyword evidence="3 5" id="KW-0863">Zinc-finger</keyword>